<evidence type="ECO:0000313" key="10">
    <source>
        <dbReference type="Proteomes" id="UP001530293"/>
    </source>
</evidence>
<dbReference type="Proteomes" id="UP001530293">
    <property type="component" value="Unassembled WGS sequence"/>
</dbReference>
<evidence type="ECO:0000256" key="1">
    <source>
        <dbReference type="ARBA" id="ARBA00004229"/>
    </source>
</evidence>
<feature type="compositionally biased region" description="Low complexity" evidence="8">
    <location>
        <begin position="709"/>
        <end position="723"/>
    </location>
</feature>
<feature type="region of interest" description="Disordered" evidence="8">
    <location>
        <begin position="1"/>
        <end position="52"/>
    </location>
</feature>
<dbReference type="GO" id="GO:0016740">
    <property type="term" value="F:transferase activity"/>
    <property type="evidence" value="ECO:0007669"/>
    <property type="project" value="UniProtKB-KW"/>
</dbReference>
<feature type="compositionally biased region" description="Basic and acidic residues" evidence="8">
    <location>
        <begin position="442"/>
        <end position="469"/>
    </location>
</feature>
<dbReference type="GO" id="GO:0016020">
    <property type="term" value="C:membrane"/>
    <property type="evidence" value="ECO:0007669"/>
    <property type="project" value="UniProtKB-SubCell"/>
</dbReference>
<dbReference type="InterPro" id="IPR044525">
    <property type="entry name" value="DGDG1/2"/>
</dbReference>
<organism evidence="9 10">
    <name type="scientific">Discostella pseudostelligera</name>
    <dbReference type="NCBI Taxonomy" id="259834"/>
    <lineage>
        <taxon>Eukaryota</taxon>
        <taxon>Sar</taxon>
        <taxon>Stramenopiles</taxon>
        <taxon>Ochrophyta</taxon>
        <taxon>Bacillariophyta</taxon>
        <taxon>Coscinodiscophyceae</taxon>
        <taxon>Thalassiosirophycidae</taxon>
        <taxon>Stephanodiscales</taxon>
        <taxon>Stephanodiscaceae</taxon>
        <taxon>Discostella</taxon>
    </lineage>
</organism>
<feature type="region of interest" description="Disordered" evidence="8">
    <location>
        <begin position="434"/>
        <end position="507"/>
    </location>
</feature>
<feature type="non-terminal residue" evidence="9">
    <location>
        <position position="1058"/>
    </location>
</feature>
<feature type="compositionally biased region" description="Low complexity" evidence="8">
    <location>
        <begin position="1"/>
        <end position="21"/>
    </location>
</feature>
<keyword evidence="10" id="KW-1185">Reference proteome</keyword>
<dbReference type="PANTHER" id="PTHR46132:SF1">
    <property type="entry name" value="DIGALACTOSYLDIACYLGLYCEROL SYNTHASE 2, CHLOROPLASTIC"/>
    <property type="match status" value="1"/>
</dbReference>
<evidence type="ECO:0000256" key="6">
    <source>
        <dbReference type="ARBA" id="ARBA00022679"/>
    </source>
</evidence>
<feature type="compositionally biased region" description="Polar residues" evidence="8">
    <location>
        <begin position="314"/>
        <end position="328"/>
    </location>
</feature>
<evidence type="ECO:0000256" key="4">
    <source>
        <dbReference type="ARBA" id="ARBA00022528"/>
    </source>
</evidence>
<dbReference type="PANTHER" id="PTHR46132">
    <property type="entry name" value="DIGALACTOSYLDIACYLGLYCEROL SYNTHASE 2, CHLOROPLASTIC"/>
    <property type="match status" value="1"/>
</dbReference>
<feature type="region of interest" description="Disordered" evidence="8">
    <location>
        <begin position="314"/>
        <end position="345"/>
    </location>
</feature>
<feature type="compositionally biased region" description="Low complexity" evidence="8">
    <location>
        <begin position="266"/>
        <end position="275"/>
    </location>
</feature>
<proteinExistence type="inferred from homology"/>
<evidence type="ECO:0000256" key="7">
    <source>
        <dbReference type="ARBA" id="ARBA00023136"/>
    </source>
</evidence>
<reference evidence="9 10" key="1">
    <citation type="submission" date="2024-10" db="EMBL/GenBank/DDBJ databases">
        <title>Updated reference genomes for cyclostephanoid diatoms.</title>
        <authorList>
            <person name="Roberts W.R."/>
            <person name="Alverson A.J."/>
        </authorList>
    </citation>
    <scope>NUCLEOTIDE SEQUENCE [LARGE SCALE GENOMIC DNA]</scope>
    <source>
        <strain evidence="9 10">AJA232-27</strain>
    </source>
</reference>
<keyword evidence="7" id="KW-0472">Membrane</keyword>
<keyword evidence="4" id="KW-0150">Chloroplast</keyword>
<protein>
    <submittedName>
        <fullName evidence="9">Uncharacterized protein</fullName>
    </submittedName>
</protein>
<comment type="caution">
    <text evidence="9">The sequence shown here is derived from an EMBL/GenBank/DDBJ whole genome shotgun (WGS) entry which is preliminary data.</text>
</comment>
<comment type="subcellular location">
    <subcellularLocation>
        <location evidence="2">Membrane</location>
    </subcellularLocation>
    <subcellularLocation>
        <location evidence="1">Plastid</location>
        <location evidence="1">Chloroplast</location>
    </subcellularLocation>
</comment>
<dbReference type="AlphaFoldDB" id="A0ABD3M7H3"/>
<accession>A0ABD3M7H3</accession>
<keyword evidence="5" id="KW-0934">Plastid</keyword>
<evidence type="ECO:0000256" key="5">
    <source>
        <dbReference type="ARBA" id="ARBA00022640"/>
    </source>
</evidence>
<evidence type="ECO:0000256" key="3">
    <source>
        <dbReference type="ARBA" id="ARBA00009481"/>
    </source>
</evidence>
<feature type="compositionally biased region" description="Low complexity" evidence="8">
    <location>
        <begin position="336"/>
        <end position="345"/>
    </location>
</feature>
<evidence type="ECO:0000256" key="8">
    <source>
        <dbReference type="SAM" id="MobiDB-lite"/>
    </source>
</evidence>
<feature type="region of interest" description="Disordered" evidence="8">
    <location>
        <begin position="66"/>
        <end position="88"/>
    </location>
</feature>
<dbReference type="CDD" id="cd01635">
    <property type="entry name" value="Glycosyltransferase_GTB-type"/>
    <property type="match status" value="1"/>
</dbReference>
<dbReference type="GO" id="GO:0009507">
    <property type="term" value="C:chloroplast"/>
    <property type="evidence" value="ECO:0007669"/>
    <property type="project" value="UniProtKB-SubCell"/>
</dbReference>
<feature type="compositionally biased region" description="Basic and acidic residues" evidence="8">
    <location>
        <begin position="236"/>
        <end position="251"/>
    </location>
</feature>
<evidence type="ECO:0000256" key="2">
    <source>
        <dbReference type="ARBA" id="ARBA00004370"/>
    </source>
</evidence>
<sequence length="1058" mass="115502">MAAPSAAAAAAAAADRAADGASTSPSNNNANHNRGEQTSANEVDYKASSSPPLTGAAAAAAAASSGAPTTSTAAMTDDPTTFSNDNNSVTSNINNPLCYSATCGLVNMDNPLQQLRERGDGLLTKFKEQRRHRQHQKLLSNIRAGPSLYDPSLYLCGLDEEIGTSVAGAATGGCGIDFTLSSDEEENLDNRPIPASDLSDPNRTICVITTAAMPWRTGTAVNPLLRALYLVRYQEEERKRRSEKKEKKEEDVFVVGKSKRLGESGSGSNHNNSAHGENDNHSSSGSVVLVIPWLDSEEDRIRLYGQDNSFSCPDTVDTNSATINGDSSRNSDDEPSPFSSAPNTTTSTAAAAAKYGMAKQEAWIRHYSSTACGMPHEATQLQILFYPAFYLSGFGSIFPKVDLCNYIPEHLVDVAILEEPEHLNWFRMPSYELEGEDDTDDDHAKEGGAKAKADEMRSDKVEASPRKVEVSLNSHASSSSNEIDPNNDTNTTDTSATTSLQRKGSIIGATSKKKDSQILDEAKKLGWTHRFRFVLGIVHTNYEEYARQYGIGVSLIAAPAIGAISALIIRAHCHQVIKLSNTLPNFAPGKEVTCNVHGVRREFLEGVDMSVLASSSHFQQDDKNSAAEEERLDTLSISPVYFIGKLVWAKGFDLMLDVQDIFRRKYGAYFYIDIYGGGPDEKAIARAFHGRNHATPTERPPPTPPAINSMSKESSALSLDSSAVEPTTTSTEETKVLNAAAVLANPQSIKEQSSQVLAQIKRRSSLLQMDSDDVVSQYLSLGFEVIDGSATYVKESRRRLRAVAVPTPEDVTDDDLTVNSNANPLEILGDLSGKSFDTGVKTGLAVYNIADSSIKNILTMSFSQLKHPLKAKTKVKGEPVKNNGEDESKMQFVFDPPVSRYEWRRRPIPAMFPGVVDHALLKNMPHKIFFNPSTSEVLCTTTAEALAMNKFVVIPKHPSNDFFVQFTNCLSYDTLDECVNKIAWALDNTPTLLTEDERRQLTWEGATERLMESSLVTVKEARERAENGMDKTDARIAYWLSESGEKSNMIRNLFNKSG</sequence>
<feature type="region of interest" description="Disordered" evidence="8">
    <location>
        <begin position="692"/>
        <end position="731"/>
    </location>
</feature>
<keyword evidence="6" id="KW-0808">Transferase</keyword>
<gene>
    <name evidence="9" type="ORF">ACHAWU_001365</name>
</gene>
<feature type="compositionally biased region" description="Low complexity" evidence="8">
    <location>
        <begin position="471"/>
        <end position="499"/>
    </location>
</feature>
<feature type="compositionally biased region" description="Polar residues" evidence="8">
    <location>
        <begin position="22"/>
        <end position="41"/>
    </location>
</feature>
<comment type="similarity">
    <text evidence="3">Belongs to the glycosyltransferase group 1 family. Glycosyltransferase 4 subfamily.</text>
</comment>
<evidence type="ECO:0000313" key="9">
    <source>
        <dbReference type="EMBL" id="KAL3758843.1"/>
    </source>
</evidence>
<name>A0ABD3M7H3_9STRA</name>
<dbReference type="EMBL" id="JALLBG020000217">
    <property type="protein sequence ID" value="KAL3758843.1"/>
    <property type="molecule type" value="Genomic_DNA"/>
</dbReference>
<feature type="region of interest" description="Disordered" evidence="8">
    <location>
        <begin position="236"/>
        <end position="284"/>
    </location>
</feature>